<protein>
    <recommendedName>
        <fullName evidence="2">Aminotransferase-like plant mobile domain-containing protein</fullName>
    </recommendedName>
</protein>
<sequence length="609" mass="69856">MDRSNPQNEKRKGRVWCENSQNRCPSPDSGLSLGPGPPFLGKYSFYRRNKRPTMSERARRRNEPDQEQDPVPLPEPLALPAPNPEADMEVEPDATQLDDEETYPFPGGPENNSVLSKYKTHVARALWKGIERPILRPVYHTNKLLEWNIGSESSSSYFKQLWKATGLSMVPEMSYSGCDKNVITAFVERWHPETNSFHLPFGEMTITLDDVMCLTGLPIEGRSVRTSITGTRDVRQQMIDLFGMTERETYDGCLSGGSMKLECLHSYFKTHIVDTDRDKVRQGCRAYLLYLFGCSLFCDKSGTKVPHQWLEYFADLKEFSKYAWGAATLAYLYRQLGSASKVDCRQLCGYLTLLQAWIYERFPCFRAAINVNYEVGQPLAYRWTTSRHAGPSVAHLQAHRETLDLMTADQVVWCPYGQDVRAHFPLSDISYYSGCLSAHDVVEPYYPERVLRQFGFVQTIPRAPVELSRRDSRAKAFLSAQAAYFDRWRDHVLRPEAFVGRAVPEWQYVGEYMEWYMRCSHPIIQNPDNRSSGAWRNAATTTDPWEVIRTACNVLAPDVDRWAAGERELDWPQVMSHMTEAYQTLQINRVEDDAAAPGPSRGGRRRRRV</sequence>
<dbReference type="InterPro" id="IPR019557">
    <property type="entry name" value="AminoTfrase-like_pln_mobile"/>
</dbReference>
<dbReference type="InterPro" id="IPR044824">
    <property type="entry name" value="MAIN-like"/>
</dbReference>
<evidence type="ECO:0000259" key="2">
    <source>
        <dbReference type="Pfam" id="PF10536"/>
    </source>
</evidence>
<feature type="region of interest" description="Disordered" evidence="1">
    <location>
        <begin position="590"/>
        <end position="609"/>
    </location>
</feature>
<dbReference type="Proteomes" id="UP001632038">
    <property type="component" value="Unassembled WGS sequence"/>
</dbReference>
<evidence type="ECO:0000313" key="3">
    <source>
        <dbReference type="EMBL" id="KAL3629741.1"/>
    </source>
</evidence>
<organism evidence="3 4">
    <name type="scientific">Castilleja foliolosa</name>
    <dbReference type="NCBI Taxonomy" id="1961234"/>
    <lineage>
        <taxon>Eukaryota</taxon>
        <taxon>Viridiplantae</taxon>
        <taxon>Streptophyta</taxon>
        <taxon>Embryophyta</taxon>
        <taxon>Tracheophyta</taxon>
        <taxon>Spermatophyta</taxon>
        <taxon>Magnoliopsida</taxon>
        <taxon>eudicotyledons</taxon>
        <taxon>Gunneridae</taxon>
        <taxon>Pentapetalae</taxon>
        <taxon>asterids</taxon>
        <taxon>lamiids</taxon>
        <taxon>Lamiales</taxon>
        <taxon>Orobanchaceae</taxon>
        <taxon>Pedicularideae</taxon>
        <taxon>Castillejinae</taxon>
        <taxon>Castilleja</taxon>
    </lineage>
</organism>
<feature type="compositionally biased region" description="Pro residues" evidence="1">
    <location>
        <begin position="71"/>
        <end position="83"/>
    </location>
</feature>
<dbReference type="PANTHER" id="PTHR46033">
    <property type="entry name" value="PROTEIN MAIN-LIKE 2"/>
    <property type="match status" value="1"/>
</dbReference>
<dbReference type="Pfam" id="PF10536">
    <property type="entry name" value="PMD"/>
    <property type="match status" value="1"/>
</dbReference>
<reference evidence="4" key="1">
    <citation type="journal article" date="2024" name="IScience">
        <title>Strigolactones Initiate the Formation of Haustorium-like Structures in Castilleja.</title>
        <authorList>
            <person name="Buerger M."/>
            <person name="Peterson D."/>
            <person name="Chory J."/>
        </authorList>
    </citation>
    <scope>NUCLEOTIDE SEQUENCE [LARGE SCALE GENOMIC DNA]</scope>
</reference>
<feature type="compositionally biased region" description="Acidic residues" evidence="1">
    <location>
        <begin position="86"/>
        <end position="100"/>
    </location>
</feature>
<dbReference type="EMBL" id="JAVIJP010000034">
    <property type="protein sequence ID" value="KAL3629741.1"/>
    <property type="molecule type" value="Genomic_DNA"/>
</dbReference>
<dbReference type="PANTHER" id="PTHR46033:SF8">
    <property type="entry name" value="PROTEIN MAINTENANCE OF MERISTEMS-LIKE"/>
    <property type="match status" value="1"/>
</dbReference>
<evidence type="ECO:0000313" key="4">
    <source>
        <dbReference type="Proteomes" id="UP001632038"/>
    </source>
</evidence>
<name>A0ABD3CLC3_9LAMI</name>
<keyword evidence="4" id="KW-1185">Reference proteome</keyword>
<feature type="domain" description="Aminotransferase-like plant mobile" evidence="2">
    <location>
        <begin position="178"/>
        <end position="516"/>
    </location>
</feature>
<gene>
    <name evidence="3" type="ORF">CASFOL_026963</name>
</gene>
<evidence type="ECO:0000256" key="1">
    <source>
        <dbReference type="SAM" id="MobiDB-lite"/>
    </source>
</evidence>
<dbReference type="AlphaFoldDB" id="A0ABD3CLC3"/>
<comment type="caution">
    <text evidence="3">The sequence shown here is derived from an EMBL/GenBank/DDBJ whole genome shotgun (WGS) entry which is preliminary data.</text>
</comment>
<feature type="compositionally biased region" description="Low complexity" evidence="1">
    <location>
        <begin position="25"/>
        <end position="34"/>
    </location>
</feature>
<proteinExistence type="predicted"/>
<accession>A0ABD3CLC3</accession>
<feature type="region of interest" description="Disordered" evidence="1">
    <location>
        <begin position="1"/>
        <end position="100"/>
    </location>
</feature>
<feature type="compositionally biased region" description="Basic and acidic residues" evidence="1">
    <location>
        <begin position="53"/>
        <end position="64"/>
    </location>
</feature>